<evidence type="ECO:0008006" key="4">
    <source>
        <dbReference type="Google" id="ProtNLM"/>
    </source>
</evidence>
<sequence>MEKYLMVVVNGIMAGFLTRVVLLRVDYRQYPGYPHGFVTHLSLGFIAASLGAIAVPALLEPDYAAFTFLALAAQQFREIRSMERQTLESLEESELVQRGKDYIEGIARTFEARNYLVMATAFLTSLITQFLGLLPGIAGGMVLILISLLFKSGETIGDICEVVPAKLHFKDTVLYVDHINIMSVGLKASRRKILEDGLGVILKPRNDDARATIHDIGQRLAIAHTAATILGTKKDVDLPEFTPMLRKDPDTGQVGFYIVPNEPDMKALIEAVKKAPVLESAASRPLKSRAGRYASD</sequence>
<reference evidence="3" key="1">
    <citation type="submission" date="2016-11" db="EMBL/GenBank/DDBJ databases">
        <authorList>
            <person name="Varghese N."/>
            <person name="Submissions S."/>
        </authorList>
    </citation>
    <scope>NUCLEOTIDE SEQUENCE [LARGE SCALE GENOMIC DNA]</scope>
    <source>
        <strain evidence="3">DSM 12395</strain>
    </source>
</reference>
<dbReference type="AlphaFoldDB" id="A0A1M4YD17"/>
<keyword evidence="1" id="KW-0812">Transmembrane</keyword>
<dbReference type="InterPro" id="IPR025918">
    <property type="entry name" value="YIEGIA"/>
</dbReference>
<feature type="transmembrane region" description="Helical" evidence="1">
    <location>
        <begin position="126"/>
        <end position="150"/>
    </location>
</feature>
<gene>
    <name evidence="2" type="ORF">SAMN02745133_01679</name>
</gene>
<organism evidence="2 3">
    <name type="scientific">Desulforamulus putei DSM 12395</name>
    <dbReference type="NCBI Taxonomy" id="1121429"/>
    <lineage>
        <taxon>Bacteria</taxon>
        <taxon>Bacillati</taxon>
        <taxon>Bacillota</taxon>
        <taxon>Clostridia</taxon>
        <taxon>Eubacteriales</taxon>
        <taxon>Peptococcaceae</taxon>
        <taxon>Desulforamulus</taxon>
    </lineage>
</organism>
<evidence type="ECO:0000313" key="2">
    <source>
        <dbReference type="EMBL" id="SHF03473.1"/>
    </source>
</evidence>
<dbReference type="Proteomes" id="UP000184148">
    <property type="component" value="Unassembled WGS sequence"/>
</dbReference>
<dbReference type="EMBL" id="FQUY01000010">
    <property type="protein sequence ID" value="SHF03473.1"/>
    <property type="molecule type" value="Genomic_DNA"/>
</dbReference>
<keyword evidence="1" id="KW-1133">Transmembrane helix</keyword>
<evidence type="ECO:0000313" key="3">
    <source>
        <dbReference type="Proteomes" id="UP000184148"/>
    </source>
</evidence>
<keyword evidence="1" id="KW-0472">Membrane</keyword>
<proteinExistence type="predicted"/>
<dbReference type="STRING" id="1121429.SAMN02745133_01679"/>
<feature type="transmembrane region" description="Helical" evidence="1">
    <location>
        <begin position="6"/>
        <end position="25"/>
    </location>
</feature>
<dbReference type="RefSeq" id="WP_073238567.1">
    <property type="nucleotide sequence ID" value="NZ_FQUY01000010.1"/>
</dbReference>
<evidence type="ECO:0000256" key="1">
    <source>
        <dbReference type="SAM" id="Phobius"/>
    </source>
</evidence>
<dbReference type="Pfam" id="PF14045">
    <property type="entry name" value="YIEGIA"/>
    <property type="match status" value="1"/>
</dbReference>
<dbReference type="OrthoDB" id="1846546at2"/>
<name>A0A1M4YD17_9FIRM</name>
<protein>
    <recommendedName>
        <fullName evidence="4">YIEGIA protein</fullName>
    </recommendedName>
</protein>
<accession>A0A1M4YD17</accession>
<keyword evidence="3" id="KW-1185">Reference proteome</keyword>
<feature type="transmembrane region" description="Helical" evidence="1">
    <location>
        <begin position="37"/>
        <end position="59"/>
    </location>
</feature>